<dbReference type="HOGENOM" id="CLU_1719441_0_0_7"/>
<dbReference type="PANTHER" id="PTHR44591">
    <property type="entry name" value="STRESS RESPONSE REGULATOR PROTEIN 1"/>
    <property type="match status" value="1"/>
</dbReference>
<dbReference type="PROSITE" id="PS50110">
    <property type="entry name" value="RESPONSE_REGULATORY"/>
    <property type="match status" value="1"/>
</dbReference>
<gene>
    <name evidence="4" type="ordered locus">Desti_1750</name>
</gene>
<evidence type="ECO:0000256" key="1">
    <source>
        <dbReference type="ARBA" id="ARBA00022553"/>
    </source>
</evidence>
<protein>
    <submittedName>
        <fullName evidence="4">Response regulator with CheY-like receiver, AAA-type ATPase, and DNA-binding domains</fullName>
    </submittedName>
</protein>
<dbReference type="STRING" id="706587.Desti_1750"/>
<dbReference type="AlphaFoldDB" id="I4C4G9"/>
<keyword evidence="5" id="KW-1185">Reference proteome</keyword>
<name>I4C4G9_DESTA</name>
<dbReference type="Pfam" id="PF00072">
    <property type="entry name" value="Response_reg"/>
    <property type="match status" value="1"/>
</dbReference>
<evidence type="ECO:0000313" key="4">
    <source>
        <dbReference type="EMBL" id="AFM24460.1"/>
    </source>
</evidence>
<dbReference type="PANTHER" id="PTHR44591:SF3">
    <property type="entry name" value="RESPONSE REGULATORY DOMAIN-CONTAINING PROTEIN"/>
    <property type="match status" value="1"/>
</dbReference>
<dbReference type="Gene3D" id="3.40.50.2300">
    <property type="match status" value="1"/>
</dbReference>
<dbReference type="CDD" id="cd00156">
    <property type="entry name" value="REC"/>
    <property type="match status" value="1"/>
</dbReference>
<dbReference type="OrthoDB" id="5418011at2"/>
<accession>I4C4G9</accession>
<dbReference type="SUPFAM" id="SSF52172">
    <property type="entry name" value="CheY-like"/>
    <property type="match status" value="1"/>
</dbReference>
<dbReference type="eggNOG" id="COG0745">
    <property type="taxonomic scope" value="Bacteria"/>
</dbReference>
<dbReference type="InterPro" id="IPR050595">
    <property type="entry name" value="Bact_response_regulator"/>
</dbReference>
<dbReference type="SMART" id="SM00448">
    <property type="entry name" value="REC"/>
    <property type="match status" value="1"/>
</dbReference>
<dbReference type="GO" id="GO:0003677">
    <property type="term" value="F:DNA binding"/>
    <property type="evidence" value="ECO:0007669"/>
    <property type="project" value="UniProtKB-KW"/>
</dbReference>
<evidence type="ECO:0000313" key="5">
    <source>
        <dbReference type="Proteomes" id="UP000006055"/>
    </source>
</evidence>
<organism evidence="4 5">
    <name type="scientific">Desulfomonile tiedjei (strain ATCC 49306 / DSM 6799 / DCB-1)</name>
    <dbReference type="NCBI Taxonomy" id="706587"/>
    <lineage>
        <taxon>Bacteria</taxon>
        <taxon>Pseudomonadati</taxon>
        <taxon>Thermodesulfobacteriota</taxon>
        <taxon>Desulfomonilia</taxon>
        <taxon>Desulfomonilales</taxon>
        <taxon>Desulfomonilaceae</taxon>
        <taxon>Desulfomonile</taxon>
    </lineage>
</organism>
<dbReference type="Proteomes" id="UP000006055">
    <property type="component" value="Chromosome"/>
</dbReference>
<sequence length="152" mass="16939">MLSGKVILVVDDEPDILETVKEILEQCQVETAGSFASAQTLLETRSYDMAVLDIMGVKGVELLQVAVGKQIPSVMLTAPALTPDYILKCMELGATSYLPKEDITQLDRLLEELFAIMASGGSARSHTMKRLELWLDEHIGHSWRDKYGKLWE</sequence>
<dbReference type="RefSeq" id="WP_014809606.1">
    <property type="nucleotide sequence ID" value="NC_018025.1"/>
</dbReference>
<proteinExistence type="predicted"/>
<feature type="domain" description="Response regulatory" evidence="3">
    <location>
        <begin position="6"/>
        <end position="115"/>
    </location>
</feature>
<dbReference type="KEGG" id="dti:Desti_1750"/>
<evidence type="ECO:0000259" key="3">
    <source>
        <dbReference type="PROSITE" id="PS50110"/>
    </source>
</evidence>
<keyword evidence="4" id="KW-0238">DNA-binding</keyword>
<dbReference type="EMBL" id="CP003360">
    <property type="protein sequence ID" value="AFM24460.1"/>
    <property type="molecule type" value="Genomic_DNA"/>
</dbReference>
<keyword evidence="1 2" id="KW-0597">Phosphoprotein</keyword>
<feature type="modified residue" description="4-aspartylphosphate" evidence="2">
    <location>
        <position position="53"/>
    </location>
</feature>
<dbReference type="InterPro" id="IPR011006">
    <property type="entry name" value="CheY-like_superfamily"/>
</dbReference>
<reference evidence="5" key="1">
    <citation type="submission" date="2012-06" db="EMBL/GenBank/DDBJ databases">
        <title>Complete sequence of chromosome of Desulfomonile tiedjei DSM 6799.</title>
        <authorList>
            <person name="Lucas S."/>
            <person name="Copeland A."/>
            <person name="Lapidus A."/>
            <person name="Glavina del Rio T."/>
            <person name="Dalin E."/>
            <person name="Tice H."/>
            <person name="Bruce D."/>
            <person name="Goodwin L."/>
            <person name="Pitluck S."/>
            <person name="Peters L."/>
            <person name="Ovchinnikova G."/>
            <person name="Zeytun A."/>
            <person name="Lu M."/>
            <person name="Kyrpides N."/>
            <person name="Mavromatis K."/>
            <person name="Ivanova N."/>
            <person name="Brettin T."/>
            <person name="Detter J.C."/>
            <person name="Han C."/>
            <person name="Larimer F."/>
            <person name="Land M."/>
            <person name="Hauser L."/>
            <person name="Markowitz V."/>
            <person name="Cheng J.-F."/>
            <person name="Hugenholtz P."/>
            <person name="Woyke T."/>
            <person name="Wu D."/>
            <person name="Spring S."/>
            <person name="Schroeder M."/>
            <person name="Brambilla E."/>
            <person name="Klenk H.-P."/>
            <person name="Eisen J.A."/>
        </authorList>
    </citation>
    <scope>NUCLEOTIDE SEQUENCE [LARGE SCALE GENOMIC DNA]</scope>
    <source>
        <strain evidence="5">ATCC 49306 / DSM 6799 / DCB-1</strain>
    </source>
</reference>
<dbReference type="GO" id="GO:0000160">
    <property type="term" value="P:phosphorelay signal transduction system"/>
    <property type="evidence" value="ECO:0007669"/>
    <property type="project" value="InterPro"/>
</dbReference>
<dbReference type="InterPro" id="IPR001789">
    <property type="entry name" value="Sig_transdc_resp-reg_receiver"/>
</dbReference>
<evidence type="ECO:0000256" key="2">
    <source>
        <dbReference type="PROSITE-ProRule" id="PRU00169"/>
    </source>
</evidence>